<reference evidence="6" key="1">
    <citation type="submission" date="2018-01" db="EMBL/GenBank/DDBJ databases">
        <authorList>
            <person name="Mao J.F."/>
        </authorList>
    </citation>
    <scope>NUCLEOTIDE SEQUENCE</scope>
    <source>
        <strain evidence="6">Huo1</strain>
        <tissue evidence="6">Leaf</tissue>
    </source>
</reference>
<sequence>MTFRSNFHARDDDVLLASFPKTGTTWLMALSHSILKKGGENGDRLATANPPSLPRPHRRGRALDQLLQRGHLRRLRASPPPPARSYKEPLPLSRAVECFCSGVHPSGPFSGSVAEYWLESQRRPEKVLFVKYEDIKSHPEREISRIAEFVGRPLKEEGEVEELLWRCSFERLKKLAANAKYFRKGQVGDWKNYLTSEMEDRIHQTVGLKLEALGLFLIHV</sequence>
<organism evidence="6">
    <name type="scientific">Salvia splendens</name>
    <name type="common">Scarlet sage</name>
    <dbReference type="NCBI Taxonomy" id="180675"/>
    <lineage>
        <taxon>Eukaryota</taxon>
        <taxon>Viridiplantae</taxon>
        <taxon>Streptophyta</taxon>
        <taxon>Embryophyta</taxon>
        <taxon>Tracheophyta</taxon>
        <taxon>Spermatophyta</taxon>
        <taxon>Magnoliopsida</taxon>
        <taxon>eudicotyledons</taxon>
        <taxon>Gunneridae</taxon>
        <taxon>Pentapetalae</taxon>
        <taxon>asterids</taxon>
        <taxon>lamiids</taxon>
        <taxon>Lamiales</taxon>
        <taxon>Lamiaceae</taxon>
        <taxon>Nepetoideae</taxon>
        <taxon>Mentheae</taxon>
        <taxon>Salviinae</taxon>
        <taxon>Salvia</taxon>
        <taxon>Salvia subgen. Calosphace</taxon>
        <taxon>core Calosphace</taxon>
    </lineage>
</organism>
<evidence type="ECO:0000313" key="7">
    <source>
        <dbReference type="Proteomes" id="UP000298416"/>
    </source>
</evidence>
<keyword evidence="7" id="KW-1185">Reference proteome</keyword>
<evidence type="ECO:0000256" key="2">
    <source>
        <dbReference type="ARBA" id="ARBA00022679"/>
    </source>
</evidence>
<dbReference type="Pfam" id="PF00685">
    <property type="entry name" value="Sulfotransfer_1"/>
    <property type="match status" value="2"/>
</dbReference>
<reference evidence="6" key="2">
    <citation type="submission" date="2020-08" db="EMBL/GenBank/DDBJ databases">
        <title>Plant Genome Project.</title>
        <authorList>
            <person name="Zhang R.-G."/>
        </authorList>
    </citation>
    <scope>NUCLEOTIDE SEQUENCE</scope>
    <source>
        <strain evidence="6">Huo1</strain>
        <tissue evidence="6">Leaf</tissue>
    </source>
</reference>
<protein>
    <recommendedName>
        <fullName evidence="3">Sulfotransferase</fullName>
        <ecNumber evidence="3">2.8.2.-</ecNumber>
    </recommendedName>
</protein>
<dbReference type="InterPro" id="IPR027417">
    <property type="entry name" value="P-loop_NTPase"/>
</dbReference>
<dbReference type="Proteomes" id="UP000298416">
    <property type="component" value="Unassembled WGS sequence"/>
</dbReference>
<dbReference type="InterPro" id="IPR000863">
    <property type="entry name" value="Sulfotransferase_dom"/>
</dbReference>
<evidence type="ECO:0000259" key="5">
    <source>
        <dbReference type="Pfam" id="PF00685"/>
    </source>
</evidence>
<dbReference type="EMBL" id="PNBA02000018">
    <property type="protein sequence ID" value="KAG6393155.1"/>
    <property type="molecule type" value="Genomic_DNA"/>
</dbReference>
<feature type="domain" description="Sulfotransferase" evidence="5">
    <location>
        <begin position="92"/>
        <end position="211"/>
    </location>
</feature>
<dbReference type="AlphaFoldDB" id="A0A8X8WEI5"/>
<feature type="region of interest" description="Disordered" evidence="4">
    <location>
        <begin position="40"/>
        <end position="59"/>
    </location>
</feature>
<evidence type="ECO:0000256" key="3">
    <source>
        <dbReference type="RuleBase" id="RU361155"/>
    </source>
</evidence>
<comment type="caution">
    <text evidence="6">The sequence shown here is derived from an EMBL/GenBank/DDBJ whole genome shotgun (WGS) entry which is preliminary data.</text>
</comment>
<name>A0A8X8WEI5_SALSN</name>
<dbReference type="GO" id="GO:0008146">
    <property type="term" value="F:sulfotransferase activity"/>
    <property type="evidence" value="ECO:0007669"/>
    <property type="project" value="InterPro"/>
</dbReference>
<feature type="domain" description="Sulfotransferase" evidence="5">
    <location>
        <begin position="11"/>
        <end position="65"/>
    </location>
</feature>
<dbReference type="Gene3D" id="3.40.50.300">
    <property type="entry name" value="P-loop containing nucleotide triphosphate hydrolases"/>
    <property type="match status" value="2"/>
</dbReference>
<evidence type="ECO:0000256" key="1">
    <source>
        <dbReference type="ARBA" id="ARBA00005771"/>
    </source>
</evidence>
<proteinExistence type="inferred from homology"/>
<dbReference type="PANTHER" id="PTHR11783">
    <property type="entry name" value="SULFOTRANSFERASE SULT"/>
    <property type="match status" value="1"/>
</dbReference>
<evidence type="ECO:0000313" key="6">
    <source>
        <dbReference type="EMBL" id="KAG6393155.1"/>
    </source>
</evidence>
<dbReference type="SUPFAM" id="SSF52540">
    <property type="entry name" value="P-loop containing nucleoside triphosphate hydrolases"/>
    <property type="match status" value="1"/>
</dbReference>
<comment type="similarity">
    <text evidence="1 3">Belongs to the sulfotransferase 1 family.</text>
</comment>
<evidence type="ECO:0000256" key="4">
    <source>
        <dbReference type="SAM" id="MobiDB-lite"/>
    </source>
</evidence>
<keyword evidence="2 3" id="KW-0808">Transferase</keyword>
<gene>
    <name evidence="6" type="ORF">SASPL_147390</name>
</gene>
<accession>A0A8X8WEI5</accession>
<dbReference type="EC" id="2.8.2.-" evidence="3"/>